<feature type="signal peptide" evidence="1">
    <location>
        <begin position="1"/>
        <end position="24"/>
    </location>
</feature>
<dbReference type="EMBL" id="VXLC01000004">
    <property type="protein sequence ID" value="KAA8888293.1"/>
    <property type="molecule type" value="Genomic_DNA"/>
</dbReference>
<accession>A0A5N0EH28</accession>
<dbReference type="RefSeq" id="WP_150402459.1">
    <property type="nucleotide sequence ID" value="NZ_VXLC01000004.1"/>
</dbReference>
<evidence type="ECO:0000256" key="1">
    <source>
        <dbReference type="SAM" id="SignalP"/>
    </source>
</evidence>
<sequence length="74" mass="7911">MFRTVFCACAAVAIGLGAAGVASAFNGQYFNGPNAYWDCSRQMDQDLTDNPGLQSVSCKSDGNGGYTVTFEQWK</sequence>
<organism evidence="2 3">
    <name type="scientific">Nocardia colli</name>
    <dbReference type="NCBI Taxonomy" id="2545717"/>
    <lineage>
        <taxon>Bacteria</taxon>
        <taxon>Bacillati</taxon>
        <taxon>Actinomycetota</taxon>
        <taxon>Actinomycetes</taxon>
        <taxon>Mycobacteriales</taxon>
        <taxon>Nocardiaceae</taxon>
        <taxon>Nocardia</taxon>
    </lineage>
</organism>
<keyword evidence="1" id="KW-0732">Signal</keyword>
<feature type="chain" id="PRO_5024270447" evidence="1">
    <location>
        <begin position="25"/>
        <end position="74"/>
    </location>
</feature>
<comment type="caution">
    <text evidence="2">The sequence shown here is derived from an EMBL/GenBank/DDBJ whole genome shotgun (WGS) entry which is preliminary data.</text>
</comment>
<proteinExistence type="predicted"/>
<evidence type="ECO:0000313" key="2">
    <source>
        <dbReference type="EMBL" id="KAA8888293.1"/>
    </source>
</evidence>
<dbReference type="AlphaFoldDB" id="A0A5N0EH28"/>
<name>A0A5N0EH28_9NOCA</name>
<evidence type="ECO:0000313" key="3">
    <source>
        <dbReference type="Proteomes" id="UP000323876"/>
    </source>
</evidence>
<gene>
    <name evidence="2" type="ORF">F3087_14700</name>
</gene>
<dbReference type="Proteomes" id="UP000323876">
    <property type="component" value="Unassembled WGS sequence"/>
</dbReference>
<protein>
    <submittedName>
        <fullName evidence="2">Uncharacterized protein</fullName>
    </submittedName>
</protein>
<reference evidence="2 3" key="1">
    <citation type="submission" date="2019-09" db="EMBL/GenBank/DDBJ databases">
        <authorList>
            <person name="Wang X."/>
        </authorList>
    </citation>
    <scope>NUCLEOTIDE SEQUENCE [LARGE SCALE GENOMIC DNA]</scope>
    <source>
        <strain evidence="2 3">CICC 11023</strain>
    </source>
</reference>
<keyword evidence="3" id="KW-1185">Reference proteome</keyword>